<dbReference type="PANTHER" id="PTHR43080">
    <property type="entry name" value="CBS DOMAIN-CONTAINING PROTEIN CBSX3, MITOCHONDRIAL"/>
    <property type="match status" value="1"/>
</dbReference>
<dbReference type="InterPro" id="IPR017080">
    <property type="entry name" value="UCP036990_CBS_BON"/>
</dbReference>
<dbReference type="InterPro" id="IPR046342">
    <property type="entry name" value="CBS_dom_sf"/>
</dbReference>
<feature type="domain" description="BON" evidence="3">
    <location>
        <begin position="145"/>
        <end position="214"/>
    </location>
</feature>
<gene>
    <name evidence="5" type="ORF">DN069_04660</name>
</gene>
<dbReference type="OrthoDB" id="3850683at2"/>
<accession>A0A2X0J983</accession>
<dbReference type="PROSITE" id="PS50914">
    <property type="entry name" value="BON"/>
    <property type="match status" value="1"/>
</dbReference>
<evidence type="ECO:0000259" key="4">
    <source>
        <dbReference type="PROSITE" id="PS51371"/>
    </source>
</evidence>
<feature type="domain" description="CBS" evidence="4">
    <location>
        <begin position="10"/>
        <end position="66"/>
    </location>
</feature>
<feature type="domain" description="CBS" evidence="4">
    <location>
        <begin position="92"/>
        <end position="149"/>
    </location>
</feature>
<sequence>MRHRIVDDLMTRDVITVQEETPFKEIAEILTEQEISAVPVLDSSGRLVGLVSEADLIRKEAAQADPGGRGPVPRSASEFEPGVAAATARDVMSAPVLIARSGWSVVETARAMKQDNVKRLPVVDDTDHVIGMVSRRDLLRVFLRSDRAIREEIEYDVLRETLALDPGTVQVHVVDGVVSLEGKVPRRSLVPVVERLCRGVDGVVGLESRLAFVEDDSSDGG</sequence>
<organism evidence="5 6">
    <name type="scientific">Streptacidiphilus pinicola</name>
    <dbReference type="NCBI Taxonomy" id="2219663"/>
    <lineage>
        <taxon>Bacteria</taxon>
        <taxon>Bacillati</taxon>
        <taxon>Actinomycetota</taxon>
        <taxon>Actinomycetes</taxon>
        <taxon>Kitasatosporales</taxon>
        <taxon>Streptomycetaceae</taxon>
        <taxon>Streptacidiphilus</taxon>
    </lineage>
</organism>
<dbReference type="InterPro" id="IPR051257">
    <property type="entry name" value="Diverse_CBS-Domain"/>
</dbReference>
<dbReference type="PANTHER" id="PTHR43080:SF29">
    <property type="entry name" value="OS02G0818000 PROTEIN"/>
    <property type="match status" value="1"/>
</dbReference>
<dbReference type="Proteomes" id="UP000248889">
    <property type="component" value="Unassembled WGS sequence"/>
</dbReference>
<dbReference type="EMBL" id="QKYN01000020">
    <property type="protein sequence ID" value="RAG86856.1"/>
    <property type="molecule type" value="Genomic_DNA"/>
</dbReference>
<evidence type="ECO:0000256" key="1">
    <source>
        <dbReference type="ARBA" id="ARBA00023122"/>
    </source>
</evidence>
<evidence type="ECO:0000259" key="3">
    <source>
        <dbReference type="PROSITE" id="PS50914"/>
    </source>
</evidence>
<name>A0A2X0J983_9ACTN</name>
<reference evidence="5 6" key="1">
    <citation type="submission" date="2018-06" db="EMBL/GenBank/DDBJ databases">
        <title>Streptacidiphilus pinicola sp. nov., isolated from pine grove soil.</title>
        <authorList>
            <person name="Roh S.G."/>
            <person name="Park S."/>
            <person name="Kim M.-K."/>
            <person name="Yun B.-R."/>
            <person name="Park J."/>
            <person name="Kim M.J."/>
            <person name="Kim Y.S."/>
            <person name="Kim S.B."/>
        </authorList>
    </citation>
    <scope>NUCLEOTIDE SEQUENCE [LARGE SCALE GENOMIC DNA]</scope>
    <source>
        <strain evidence="5 6">MMS16-CNU450</strain>
    </source>
</reference>
<dbReference type="SUPFAM" id="SSF54631">
    <property type="entry name" value="CBS-domain pair"/>
    <property type="match status" value="1"/>
</dbReference>
<dbReference type="AlphaFoldDB" id="A0A2X0J983"/>
<evidence type="ECO:0000256" key="2">
    <source>
        <dbReference type="PROSITE-ProRule" id="PRU00703"/>
    </source>
</evidence>
<dbReference type="CDD" id="cd04586">
    <property type="entry name" value="CBS_pair_BON_assoc"/>
    <property type="match status" value="1"/>
</dbReference>
<proteinExistence type="predicted"/>
<dbReference type="PIRSF" id="PIRSF036990">
    <property type="entry name" value="UCP036990_CBS_BON"/>
    <property type="match status" value="1"/>
</dbReference>
<dbReference type="Gene3D" id="3.30.1340.30">
    <property type="match status" value="1"/>
</dbReference>
<dbReference type="PROSITE" id="PS51371">
    <property type="entry name" value="CBS"/>
    <property type="match status" value="2"/>
</dbReference>
<protein>
    <submittedName>
        <fullName evidence="5">Inosine-5'-monophosphate dehydrogenase</fullName>
    </submittedName>
</protein>
<dbReference type="RefSeq" id="WP_111499550.1">
    <property type="nucleotide sequence ID" value="NZ_QKYN01000020.1"/>
</dbReference>
<keyword evidence="6" id="KW-1185">Reference proteome</keyword>
<dbReference type="SMART" id="SM00116">
    <property type="entry name" value="CBS"/>
    <property type="match status" value="2"/>
</dbReference>
<evidence type="ECO:0000313" key="6">
    <source>
        <dbReference type="Proteomes" id="UP000248889"/>
    </source>
</evidence>
<dbReference type="Pfam" id="PF04972">
    <property type="entry name" value="BON"/>
    <property type="match status" value="1"/>
</dbReference>
<evidence type="ECO:0000313" key="5">
    <source>
        <dbReference type="EMBL" id="RAG86856.1"/>
    </source>
</evidence>
<comment type="caution">
    <text evidence="5">The sequence shown here is derived from an EMBL/GenBank/DDBJ whole genome shotgun (WGS) entry which is preliminary data.</text>
</comment>
<dbReference type="InterPro" id="IPR007055">
    <property type="entry name" value="BON_dom"/>
</dbReference>
<keyword evidence="1 2" id="KW-0129">CBS domain</keyword>
<dbReference type="InterPro" id="IPR000644">
    <property type="entry name" value="CBS_dom"/>
</dbReference>
<dbReference type="Pfam" id="PF00571">
    <property type="entry name" value="CBS"/>
    <property type="match status" value="2"/>
</dbReference>
<dbReference type="Gene3D" id="3.10.580.10">
    <property type="entry name" value="CBS-domain"/>
    <property type="match status" value="1"/>
</dbReference>